<sequence>MTRKTQQWQQWTKLPLAVAVAAGLSGQAAAYSFYVGDVEASLDTTLSAGATWRTQDRDRRLIAQGNLGPEYAPGGSMENIGASTNNYDDGNLNFEKGDTVSKIVKGNTSLFLNYNVGGDYLDRVGAFTRGRYWYDFELKDENRAVDPVGQRRELNEQAKDNASGGEILDAYVFSDWWLGNTPVSLRYGKQVLSWGESTFIQGGINTINPIDVQAFRAPGSELKDALLPVEMFYTSVGLTENVTVEAFVQADWEPVRPDDCGTFFSTNDFAADGCGPVLLAGTLPDSQALAQGFVAPRLADEEADSKDQFGVAMRWFVPELNNSEIGFYYIKYNSRLPYVSGLVNNPSSPSGTQQNDPNEPFSSFPSYFIEYPENINLYGISINTTTPGGWSLGAEYSFRDNMPLQWNAFELIFGGLQQRGPNGETLSKLEAQRLEENPGANLAGKPVDGYDRFNVSQAQFTLIKFFDQVMGASRLSLITEFGATYVHDLPDEDEARYGRSGTFGIGTLPVEGSNFTGDFCAAGANINTNYCNNEGFTTSFSWGYRTRLVWDYPSAIAGINLSPQLAWSHDVQGYAPQPGGNFNEGNKAIGLSLQAVYQNRITGNIGYTNFFGGKPYNELTDRDFVSASVSYSF</sequence>
<evidence type="ECO:0000256" key="1">
    <source>
        <dbReference type="SAM" id="SignalP"/>
    </source>
</evidence>
<organism evidence="2 3">
    <name type="scientific">Marinobacter azerbaijanicus</name>
    <dbReference type="NCBI Taxonomy" id="3050455"/>
    <lineage>
        <taxon>Bacteria</taxon>
        <taxon>Pseudomonadati</taxon>
        <taxon>Pseudomonadota</taxon>
        <taxon>Gammaproteobacteria</taxon>
        <taxon>Pseudomonadales</taxon>
        <taxon>Marinobacteraceae</taxon>
        <taxon>Marinobacter</taxon>
    </lineage>
</organism>
<dbReference type="InterPro" id="IPR010727">
    <property type="entry name" value="DUF1302"/>
</dbReference>
<feature type="chain" id="PRO_5047217202" evidence="1">
    <location>
        <begin position="31"/>
        <end position="633"/>
    </location>
</feature>
<gene>
    <name evidence="2" type="ORF">QPM17_12870</name>
</gene>
<proteinExistence type="predicted"/>
<accession>A0ABT7ID14</accession>
<name>A0ABT7ID14_9GAMM</name>
<keyword evidence="3" id="KW-1185">Reference proteome</keyword>
<dbReference type="Pfam" id="PF06980">
    <property type="entry name" value="DUF1302"/>
    <property type="match status" value="1"/>
</dbReference>
<dbReference type="EMBL" id="JASSVS010000006">
    <property type="protein sequence ID" value="MDL0432031.1"/>
    <property type="molecule type" value="Genomic_DNA"/>
</dbReference>
<comment type="caution">
    <text evidence="2">The sequence shown here is derived from an EMBL/GenBank/DDBJ whole genome shotgun (WGS) entry which is preliminary data.</text>
</comment>
<feature type="signal peptide" evidence="1">
    <location>
        <begin position="1"/>
        <end position="30"/>
    </location>
</feature>
<evidence type="ECO:0000313" key="3">
    <source>
        <dbReference type="Proteomes" id="UP001227964"/>
    </source>
</evidence>
<dbReference type="Proteomes" id="UP001227964">
    <property type="component" value="Unassembled WGS sequence"/>
</dbReference>
<protein>
    <submittedName>
        <fullName evidence="2">DUF1302 domain-containing protein</fullName>
    </submittedName>
</protein>
<evidence type="ECO:0000313" key="2">
    <source>
        <dbReference type="EMBL" id="MDL0432031.1"/>
    </source>
</evidence>
<keyword evidence="1" id="KW-0732">Signal</keyword>
<reference evidence="2 3" key="1">
    <citation type="submission" date="2023-06" db="EMBL/GenBank/DDBJ databases">
        <title>Marinobacter azerbaijanicus a moderately halophilic, isolated from Urmia Lake in Azerbaijan region of Iran.</title>
        <authorList>
            <person name="Sanchez-Porro C."/>
            <person name="Aghdam E.M."/>
            <person name="Saheb S.M."/>
            <person name="Tarhriz V."/>
            <person name="Kazemi E."/>
            <person name="Ammozegar M.A."/>
            <person name="Ventosa A."/>
            <person name="Hejazi M.S."/>
        </authorList>
    </citation>
    <scope>NUCLEOTIDE SEQUENCE [LARGE SCALE GENOMIC DNA]</scope>
    <source>
        <strain evidence="2 3">TBZ242</strain>
    </source>
</reference>
<dbReference type="RefSeq" id="WP_285391183.1">
    <property type="nucleotide sequence ID" value="NZ_JASSVS010000006.1"/>
</dbReference>